<dbReference type="InterPro" id="IPR035906">
    <property type="entry name" value="MetI-like_sf"/>
</dbReference>
<evidence type="ECO:0000259" key="6">
    <source>
        <dbReference type="PROSITE" id="PS50928"/>
    </source>
</evidence>
<dbReference type="NCBIfam" id="NF041773">
    <property type="entry name" value="tung_perm_TupB"/>
    <property type="match status" value="1"/>
</dbReference>
<keyword evidence="3 5" id="KW-1133">Transmembrane helix</keyword>
<comment type="similarity">
    <text evidence="5">Belongs to the binding-protein-dependent transport system permease family.</text>
</comment>
<reference evidence="8 10" key="3">
    <citation type="journal article" date="2017" name="Gene Rep">
        <title>The ribosomal RNA operon (rrn) of Campylobacter concisus supports molecular typing to genomospecies level.</title>
        <authorList>
            <person name="Huq M."/>
            <person name="Van T.T.H."/>
            <person name="Gurtler V."/>
            <person name="Elshagmani E."/>
            <person name="Allemailem K.S."/>
            <person name="Smooker P.M."/>
            <person name="Istivan T.S."/>
        </authorList>
    </citation>
    <scope>NUCLEOTIDE SEQUENCE [LARGE SCALE GENOMIC DNA]</scope>
    <source>
        <strain evidence="8 10">RCH 26</strain>
    </source>
</reference>
<protein>
    <submittedName>
        <fullName evidence="8">ABC transporter permease</fullName>
    </submittedName>
    <submittedName>
        <fullName evidence="7">Tungsten ABC transporter TupABC, permease protein</fullName>
    </submittedName>
</protein>
<dbReference type="AlphaFoldDB" id="A0A0M3V279"/>
<dbReference type="SUPFAM" id="SSF161098">
    <property type="entry name" value="MetI-like"/>
    <property type="match status" value="1"/>
</dbReference>
<accession>A0A0M3V279</accession>
<feature type="transmembrane region" description="Helical" evidence="5">
    <location>
        <begin position="68"/>
        <end position="85"/>
    </location>
</feature>
<reference evidence="9" key="1">
    <citation type="submission" date="2015-08" db="EMBL/GenBank/DDBJ databases">
        <title>Comparative genomics of the Campylobacter concisus group.</title>
        <authorList>
            <person name="Miller W.G."/>
            <person name="Yee E."/>
            <person name="Chapman M.H."/>
            <person name="Huynh S."/>
            <person name="Bono J.L."/>
            <person name="On S.L.W."/>
            <person name="St Leger J."/>
            <person name="Foster G."/>
            <person name="Parker C.T."/>
        </authorList>
    </citation>
    <scope>NUCLEOTIDE SEQUENCE [LARGE SCALE GENOMIC DNA]</scope>
    <source>
        <strain evidence="9">ATCC 33237</strain>
    </source>
</reference>
<evidence type="ECO:0000313" key="9">
    <source>
        <dbReference type="Proteomes" id="UP000066049"/>
    </source>
</evidence>
<sequence length="230" mass="25302">MDFLLNGFLEAFRLLFSGDEETYSAIRATLYTSSVSIFFAILVGFPLGFTLGFYDFKGRRILRLLSDTALAMPTVAIGLILYAFITRNGPFGEFGLLFTLKAVMLGQFVLALPIIISLSASVVENMDKKHYLTILNLRLSAPRLVGCVLYELRYALMVVVATAYGRIVAEVGVAMMIGGNIKYFTRTITTAVSLETNKGEFAMGIALALVLIFIAFAVNLAIHALKRLDR</sequence>
<dbReference type="CDD" id="cd06261">
    <property type="entry name" value="TM_PBP2"/>
    <property type="match status" value="1"/>
</dbReference>
<feature type="transmembrane region" description="Helical" evidence="5">
    <location>
        <begin position="37"/>
        <end position="56"/>
    </location>
</feature>
<organism evidence="7 9">
    <name type="scientific">Campylobacter concisus</name>
    <dbReference type="NCBI Taxonomy" id="199"/>
    <lineage>
        <taxon>Bacteria</taxon>
        <taxon>Pseudomonadati</taxon>
        <taxon>Campylobacterota</taxon>
        <taxon>Epsilonproteobacteria</taxon>
        <taxon>Campylobacterales</taxon>
        <taxon>Campylobacteraceae</taxon>
        <taxon>Campylobacter</taxon>
    </lineage>
</organism>
<dbReference type="Proteomes" id="UP000066049">
    <property type="component" value="Chromosome"/>
</dbReference>
<proteinExistence type="inferred from homology"/>
<dbReference type="PATRIC" id="fig|199.248.peg.572"/>
<comment type="subcellular location">
    <subcellularLocation>
        <location evidence="1 5">Cell membrane</location>
        <topology evidence="1 5">Multi-pass membrane protein</topology>
    </subcellularLocation>
</comment>
<evidence type="ECO:0000256" key="3">
    <source>
        <dbReference type="ARBA" id="ARBA00022989"/>
    </source>
</evidence>
<name>A0A0M3V279_9BACT</name>
<dbReference type="InterPro" id="IPR049783">
    <property type="entry name" value="ABC_perm_TupB-like"/>
</dbReference>
<dbReference type="RefSeq" id="WP_054196292.1">
    <property type="nucleotide sequence ID" value="NZ_CABMKQ010000053.1"/>
</dbReference>
<evidence type="ECO:0000256" key="1">
    <source>
        <dbReference type="ARBA" id="ARBA00004651"/>
    </source>
</evidence>
<dbReference type="InterPro" id="IPR000515">
    <property type="entry name" value="MetI-like"/>
</dbReference>
<reference evidence="7" key="2">
    <citation type="submission" date="2016-07" db="EMBL/GenBank/DDBJ databases">
        <title>Comparative genomics of the Campylobacter concisus group.</title>
        <authorList>
            <person name="Miller W.G."/>
            <person name="Yee E."/>
            <person name="Chapman M.H."/>
            <person name="Huynh S."/>
            <person name="Bono J.L."/>
            <person name="On S.L.W."/>
            <person name="StLeger J."/>
            <person name="Foster G."/>
            <person name="Parker C.T."/>
        </authorList>
    </citation>
    <scope>NUCLEOTIDE SEQUENCE</scope>
    <source>
        <strain evidence="7">ATCC 33237</strain>
    </source>
</reference>
<evidence type="ECO:0000313" key="10">
    <source>
        <dbReference type="Proteomes" id="UP000192671"/>
    </source>
</evidence>
<evidence type="ECO:0000256" key="4">
    <source>
        <dbReference type="ARBA" id="ARBA00023136"/>
    </source>
</evidence>
<dbReference type="PANTHER" id="PTHR43632">
    <property type="entry name" value="PERMEASE COMPONENT OF TUNGSTATE ABC TRANSPORTER"/>
    <property type="match status" value="1"/>
</dbReference>
<dbReference type="PANTHER" id="PTHR43632:SF1">
    <property type="entry name" value="PERMEASE COMPONENT OF TUNGSTATE ABC TRANSPORTER"/>
    <property type="match status" value="1"/>
</dbReference>
<dbReference type="Pfam" id="PF00528">
    <property type="entry name" value="BPD_transp_1"/>
    <property type="match status" value="1"/>
</dbReference>
<dbReference type="EMBL" id="CP012541">
    <property type="protein sequence ID" value="ALF47242.1"/>
    <property type="molecule type" value="Genomic_DNA"/>
</dbReference>
<dbReference type="Proteomes" id="UP000192671">
    <property type="component" value="Unassembled WGS sequence"/>
</dbReference>
<dbReference type="GeneID" id="28662216"/>
<dbReference type="Gene3D" id="1.10.3720.10">
    <property type="entry name" value="MetI-like"/>
    <property type="match status" value="1"/>
</dbReference>
<feature type="transmembrane region" description="Helical" evidence="5">
    <location>
        <begin position="105"/>
        <end position="123"/>
    </location>
</feature>
<feature type="domain" description="ABC transmembrane type-1" evidence="6">
    <location>
        <begin position="26"/>
        <end position="222"/>
    </location>
</feature>
<keyword evidence="2 5" id="KW-0812">Transmembrane</keyword>
<dbReference type="KEGG" id="ccoc:CCON33237_0542"/>
<evidence type="ECO:0000313" key="8">
    <source>
        <dbReference type="EMBL" id="ORI08545.1"/>
    </source>
</evidence>
<evidence type="ECO:0000256" key="5">
    <source>
        <dbReference type="RuleBase" id="RU363032"/>
    </source>
</evidence>
<evidence type="ECO:0000256" key="2">
    <source>
        <dbReference type="ARBA" id="ARBA00022692"/>
    </source>
</evidence>
<evidence type="ECO:0000313" key="7">
    <source>
        <dbReference type="EMBL" id="ALF47242.1"/>
    </source>
</evidence>
<gene>
    <name evidence="7" type="primary">tupB</name>
    <name evidence="8" type="ORF">A3835_03130</name>
    <name evidence="7" type="ORF">CCON33237_0542</name>
</gene>
<keyword evidence="4 5" id="KW-0472">Membrane</keyword>
<dbReference type="EMBL" id="LVWL01000018">
    <property type="protein sequence ID" value="ORI08545.1"/>
    <property type="molecule type" value="Genomic_DNA"/>
</dbReference>
<feature type="transmembrane region" description="Helical" evidence="5">
    <location>
        <begin position="144"/>
        <end position="167"/>
    </location>
</feature>
<keyword evidence="5" id="KW-0813">Transport</keyword>
<dbReference type="InterPro" id="IPR053776">
    <property type="entry name" value="TupB"/>
</dbReference>
<feature type="transmembrane region" description="Helical" evidence="5">
    <location>
        <begin position="201"/>
        <end position="222"/>
    </location>
</feature>
<dbReference type="NCBIfam" id="NF038017">
    <property type="entry name" value="ABC_perm1"/>
    <property type="match status" value="1"/>
</dbReference>
<dbReference type="GO" id="GO:1901238">
    <property type="term" value="F:ABC-type tungstate transporter activity"/>
    <property type="evidence" value="ECO:0007669"/>
    <property type="project" value="InterPro"/>
</dbReference>
<dbReference type="GO" id="GO:0005886">
    <property type="term" value="C:plasma membrane"/>
    <property type="evidence" value="ECO:0007669"/>
    <property type="project" value="UniProtKB-SubCell"/>
</dbReference>
<dbReference type="PROSITE" id="PS50928">
    <property type="entry name" value="ABC_TM1"/>
    <property type="match status" value="1"/>
</dbReference>